<dbReference type="AlphaFoldDB" id="A0A2X4TQX6"/>
<gene>
    <name evidence="3" type="primary">yceD_1</name>
    <name evidence="3" type="ORF">NCTC10994_01326</name>
</gene>
<comment type="similarity">
    <text evidence="1">Belongs to the CAPAB/TerDEXZ family.</text>
</comment>
<evidence type="ECO:0000313" key="3">
    <source>
        <dbReference type="EMBL" id="SQI29937.1"/>
    </source>
</evidence>
<accession>A0A2X4TQX6</accession>
<organism evidence="3 4">
    <name type="scientific">Rhodococcus coprophilus</name>
    <dbReference type="NCBI Taxonomy" id="38310"/>
    <lineage>
        <taxon>Bacteria</taxon>
        <taxon>Bacillati</taxon>
        <taxon>Actinomycetota</taxon>
        <taxon>Actinomycetes</taxon>
        <taxon>Mycobacteriales</taxon>
        <taxon>Nocardiaceae</taxon>
        <taxon>Rhodococcus</taxon>
    </lineage>
</organism>
<dbReference type="EMBL" id="LS483468">
    <property type="protein sequence ID" value="SQI29937.1"/>
    <property type="molecule type" value="Genomic_DNA"/>
</dbReference>
<proteinExistence type="inferred from homology"/>
<evidence type="ECO:0000313" key="4">
    <source>
        <dbReference type="Proteomes" id="UP000249091"/>
    </source>
</evidence>
<evidence type="ECO:0000256" key="1">
    <source>
        <dbReference type="ARBA" id="ARBA00008775"/>
    </source>
</evidence>
<dbReference type="InterPro" id="IPR051324">
    <property type="entry name" value="Stress/Tellurium_Resist"/>
</dbReference>
<evidence type="ECO:0000259" key="2">
    <source>
        <dbReference type="Pfam" id="PF02342"/>
    </source>
</evidence>
<sequence length="188" mass="20274">MIPPHMRTESRMTAPVLSLGEVTDLSANITSWSVNIAWKAEAVDDEFDIDIVAFLLGSDEKVDTDDDFVFYNNPLFDDGVVELTIDGSSEQCVRVDLASLPAECERIAIAAAIDGDRTFGDLGAVSVSVDSDEGTAATFVLDAGTTERTMVLTEIYRRAGKWRLRAVGQGYDDGLAALAVRYGVDVDA</sequence>
<dbReference type="PANTHER" id="PTHR32097:SF4">
    <property type="entry name" value="GENERAL STRESS PROTEIN 16U"/>
    <property type="match status" value="1"/>
</dbReference>
<dbReference type="CDD" id="cd06974">
    <property type="entry name" value="TerD_like"/>
    <property type="match status" value="1"/>
</dbReference>
<dbReference type="Gene3D" id="2.60.60.30">
    <property type="entry name" value="sav2460 like domains"/>
    <property type="match status" value="1"/>
</dbReference>
<reference evidence="3 4" key="1">
    <citation type="submission" date="2018-06" db="EMBL/GenBank/DDBJ databases">
        <authorList>
            <consortium name="Pathogen Informatics"/>
            <person name="Doyle S."/>
        </authorList>
    </citation>
    <scope>NUCLEOTIDE SEQUENCE [LARGE SCALE GENOMIC DNA]</scope>
    <source>
        <strain evidence="3 4">NCTC10994</strain>
    </source>
</reference>
<feature type="domain" description="TerD" evidence="2">
    <location>
        <begin position="19"/>
        <end position="182"/>
    </location>
</feature>
<name>A0A2X4TQX6_9NOCA</name>
<dbReference type="PANTHER" id="PTHR32097">
    <property type="entry name" value="CAMP-BINDING PROTEIN 1-RELATED"/>
    <property type="match status" value="1"/>
</dbReference>
<keyword evidence="4" id="KW-1185">Reference proteome</keyword>
<dbReference type="InterPro" id="IPR003325">
    <property type="entry name" value="TerD"/>
</dbReference>
<dbReference type="KEGG" id="rcr:NCTC10994_01326"/>
<dbReference type="Pfam" id="PF02342">
    <property type="entry name" value="TerD"/>
    <property type="match status" value="1"/>
</dbReference>
<protein>
    <submittedName>
        <fullName evidence="3">DNA polymerase III</fullName>
    </submittedName>
</protein>
<dbReference type="STRING" id="1219011.GCA_001895045_02070"/>
<dbReference type="Proteomes" id="UP000249091">
    <property type="component" value="Chromosome 1"/>
</dbReference>